<reference evidence="2 3" key="1">
    <citation type="submission" date="2019-09" db="EMBL/GenBank/DDBJ databases">
        <title>Phylogeny of genus Pseudoclavibacter and closely related genus.</title>
        <authorList>
            <person name="Li Y."/>
        </authorList>
    </citation>
    <scope>NUCLEOTIDE SEQUENCE [LARGE SCALE GENOMIC DNA]</scope>
    <source>
        <strain evidence="2 3">KCTC 13959</strain>
    </source>
</reference>
<dbReference type="Proteomes" id="UP000433493">
    <property type="component" value="Unassembled WGS sequence"/>
</dbReference>
<keyword evidence="1" id="KW-0812">Transmembrane</keyword>
<dbReference type="Pfam" id="PF02325">
    <property type="entry name" value="CCB3_YggT"/>
    <property type="match status" value="1"/>
</dbReference>
<feature type="transmembrane region" description="Helical" evidence="1">
    <location>
        <begin position="71"/>
        <end position="95"/>
    </location>
</feature>
<dbReference type="OrthoDB" id="3216131at2"/>
<proteinExistence type="predicted"/>
<accession>A0A7J5BCP6</accession>
<organism evidence="2 3">
    <name type="scientific">Gulosibacter chungangensis</name>
    <dbReference type="NCBI Taxonomy" id="979746"/>
    <lineage>
        <taxon>Bacteria</taxon>
        <taxon>Bacillati</taxon>
        <taxon>Actinomycetota</taxon>
        <taxon>Actinomycetes</taxon>
        <taxon>Micrococcales</taxon>
        <taxon>Microbacteriaceae</taxon>
        <taxon>Gulosibacter</taxon>
    </lineage>
</organism>
<name>A0A7J5BCP6_9MICO</name>
<dbReference type="GO" id="GO:0016020">
    <property type="term" value="C:membrane"/>
    <property type="evidence" value="ECO:0007669"/>
    <property type="project" value="InterPro"/>
</dbReference>
<keyword evidence="3" id="KW-1185">Reference proteome</keyword>
<evidence type="ECO:0000313" key="2">
    <source>
        <dbReference type="EMBL" id="KAB1643988.1"/>
    </source>
</evidence>
<keyword evidence="1" id="KW-1133">Transmembrane helix</keyword>
<protein>
    <submittedName>
        <fullName evidence="2">YggT family protein</fullName>
    </submittedName>
</protein>
<dbReference type="EMBL" id="WBKB01000002">
    <property type="protein sequence ID" value="KAB1643988.1"/>
    <property type="molecule type" value="Genomic_DNA"/>
</dbReference>
<evidence type="ECO:0000256" key="1">
    <source>
        <dbReference type="SAM" id="Phobius"/>
    </source>
</evidence>
<evidence type="ECO:0000313" key="3">
    <source>
        <dbReference type="Proteomes" id="UP000433493"/>
    </source>
</evidence>
<keyword evidence="1" id="KW-0472">Membrane</keyword>
<gene>
    <name evidence="2" type="ORF">F8O05_04090</name>
</gene>
<feature type="transmembrane region" description="Helical" evidence="1">
    <location>
        <begin position="7"/>
        <end position="29"/>
    </location>
</feature>
<dbReference type="RefSeq" id="WP_158051492.1">
    <property type="nucleotide sequence ID" value="NZ_WBKB01000002.1"/>
</dbReference>
<comment type="caution">
    <text evidence="2">The sequence shown here is derived from an EMBL/GenBank/DDBJ whole genome shotgun (WGS) entry which is preliminary data.</text>
</comment>
<dbReference type="AlphaFoldDB" id="A0A7J5BCP6"/>
<dbReference type="InterPro" id="IPR003425">
    <property type="entry name" value="CCB3/YggT"/>
</dbReference>
<sequence>MAIIGHALLFLINLYTLVMWGRLILDWAMVLVPSFRPKGPILLLAEVVYTLTDPPLKFIRRWIKPLRIGQIALDLAWIVLLISLTVLSWIVRIMFFSI</sequence>